<feature type="transmembrane region" description="Helical" evidence="1">
    <location>
        <begin position="26"/>
        <end position="45"/>
    </location>
</feature>
<keyword evidence="3" id="KW-1185">Reference proteome</keyword>
<keyword evidence="1" id="KW-1133">Transmembrane helix</keyword>
<comment type="caution">
    <text evidence="2">The sequence shown here is derived from an EMBL/GenBank/DDBJ whole genome shotgun (WGS) entry which is preliminary data.</text>
</comment>
<evidence type="ECO:0000313" key="2">
    <source>
        <dbReference type="EMBL" id="GAA3976994.1"/>
    </source>
</evidence>
<evidence type="ECO:0008006" key="4">
    <source>
        <dbReference type="Google" id="ProtNLM"/>
    </source>
</evidence>
<keyword evidence="1" id="KW-0812">Transmembrane</keyword>
<dbReference type="Proteomes" id="UP001501337">
    <property type="component" value="Unassembled WGS sequence"/>
</dbReference>
<evidence type="ECO:0000313" key="3">
    <source>
        <dbReference type="Proteomes" id="UP001501337"/>
    </source>
</evidence>
<evidence type="ECO:0000256" key="1">
    <source>
        <dbReference type="SAM" id="Phobius"/>
    </source>
</evidence>
<reference evidence="3" key="1">
    <citation type="journal article" date="2019" name="Int. J. Syst. Evol. Microbiol.">
        <title>The Global Catalogue of Microorganisms (GCM) 10K type strain sequencing project: providing services to taxonomists for standard genome sequencing and annotation.</title>
        <authorList>
            <consortium name="The Broad Institute Genomics Platform"/>
            <consortium name="The Broad Institute Genome Sequencing Center for Infectious Disease"/>
            <person name="Wu L."/>
            <person name="Ma J."/>
        </authorList>
    </citation>
    <scope>NUCLEOTIDE SEQUENCE [LARGE SCALE GENOMIC DNA]</scope>
    <source>
        <strain evidence="3">JCM 17555</strain>
    </source>
</reference>
<organism evidence="2 3">
    <name type="scientific">Allohahella marinimesophila</name>
    <dbReference type="NCBI Taxonomy" id="1054972"/>
    <lineage>
        <taxon>Bacteria</taxon>
        <taxon>Pseudomonadati</taxon>
        <taxon>Pseudomonadota</taxon>
        <taxon>Gammaproteobacteria</taxon>
        <taxon>Oceanospirillales</taxon>
        <taxon>Hahellaceae</taxon>
        <taxon>Allohahella</taxon>
    </lineage>
</organism>
<gene>
    <name evidence="2" type="ORF">GCM10022278_37200</name>
</gene>
<keyword evidence="1" id="KW-0472">Membrane</keyword>
<feature type="transmembrane region" description="Helical" evidence="1">
    <location>
        <begin position="101"/>
        <end position="122"/>
    </location>
</feature>
<accession>A0ABP7Q5J9</accession>
<name>A0ABP7Q5J9_9GAMM</name>
<dbReference type="EMBL" id="BAABBO010000021">
    <property type="protein sequence ID" value="GAA3976994.1"/>
    <property type="molecule type" value="Genomic_DNA"/>
</dbReference>
<feature type="transmembrane region" description="Helical" evidence="1">
    <location>
        <begin position="57"/>
        <end position="75"/>
    </location>
</feature>
<protein>
    <recommendedName>
        <fullName evidence="4">Tripartite ATP-independent transporter DctQ subunit</fullName>
    </recommendedName>
</protein>
<proteinExistence type="predicted"/>
<sequence length="136" mass="14779">MAGPCYKAMAPADHATAIRIGTQATFWDANIVVTAYLIAAIRVRYIGWMQAPSSKPLFFCLAAGLLITVLFENLATEVLQRWTYNEQMPTLPLLGAGLLPLAQWVVVPALSLYATGLMYFGLLPMRGHALSGQHSA</sequence>